<feature type="domain" description="Transcription elongation factor GreA/GreB C-terminal" evidence="2">
    <location>
        <begin position="74"/>
        <end position="132"/>
    </location>
</feature>
<reference evidence="3 4" key="1">
    <citation type="submission" date="2018-06" db="EMBL/GenBank/DDBJ databases">
        <title>NTM in soil in Japan.</title>
        <authorList>
            <person name="Ohya K."/>
        </authorList>
    </citation>
    <scope>NUCLEOTIDE SEQUENCE [LARGE SCALE GENOMIC DNA]</scope>
    <source>
        <strain evidence="3 4">GF28</strain>
    </source>
</reference>
<keyword evidence="3" id="KW-0648">Protein biosynthesis</keyword>
<gene>
    <name evidence="3" type="ORF">DQP57_07550</name>
</gene>
<protein>
    <submittedName>
        <fullName evidence="3">Transcription elongation factor GreA</fullName>
    </submittedName>
</protein>
<evidence type="ECO:0000256" key="1">
    <source>
        <dbReference type="SAM" id="MobiDB-lite"/>
    </source>
</evidence>
<dbReference type="OrthoDB" id="5118809at2"/>
<dbReference type="Proteomes" id="UP000250915">
    <property type="component" value="Unassembled WGS sequence"/>
</dbReference>
<comment type="caution">
    <text evidence="3">The sequence shown here is derived from an EMBL/GenBank/DDBJ whole genome shotgun (WGS) entry which is preliminary data.</text>
</comment>
<dbReference type="InterPro" id="IPR001437">
    <property type="entry name" value="Tscrpt_elong_fac_GreA/B_C"/>
</dbReference>
<dbReference type="SUPFAM" id="SSF54534">
    <property type="entry name" value="FKBP-like"/>
    <property type="match status" value="1"/>
</dbReference>
<evidence type="ECO:0000313" key="4">
    <source>
        <dbReference type="Proteomes" id="UP000250915"/>
    </source>
</evidence>
<dbReference type="EMBL" id="QMEV01000010">
    <property type="protein sequence ID" value="RAV13728.1"/>
    <property type="molecule type" value="Genomic_DNA"/>
</dbReference>
<name>A0A329M1V1_9MYCO</name>
<evidence type="ECO:0000313" key="3">
    <source>
        <dbReference type="EMBL" id="RAV13728.1"/>
    </source>
</evidence>
<dbReference type="Pfam" id="PF01272">
    <property type="entry name" value="GreA_GreB"/>
    <property type="match status" value="1"/>
</dbReference>
<organism evidence="3 4">
    <name type="scientific">Mycobacterium colombiense</name>
    <dbReference type="NCBI Taxonomy" id="339268"/>
    <lineage>
        <taxon>Bacteria</taxon>
        <taxon>Bacillati</taxon>
        <taxon>Actinomycetota</taxon>
        <taxon>Actinomycetes</taxon>
        <taxon>Mycobacteriales</taxon>
        <taxon>Mycobacteriaceae</taxon>
        <taxon>Mycobacterium</taxon>
        <taxon>Mycobacterium avium complex (MAC)</taxon>
    </lineage>
</organism>
<dbReference type="GO" id="GO:0003746">
    <property type="term" value="F:translation elongation factor activity"/>
    <property type="evidence" value="ECO:0007669"/>
    <property type="project" value="UniProtKB-KW"/>
</dbReference>
<feature type="region of interest" description="Disordered" evidence="1">
    <location>
        <begin position="153"/>
        <end position="179"/>
    </location>
</feature>
<proteinExistence type="predicted"/>
<dbReference type="GO" id="GO:0032784">
    <property type="term" value="P:regulation of DNA-templated transcription elongation"/>
    <property type="evidence" value="ECO:0007669"/>
    <property type="project" value="InterPro"/>
</dbReference>
<dbReference type="InterPro" id="IPR036953">
    <property type="entry name" value="GreA/GreB_C_sf"/>
</dbReference>
<dbReference type="Gene3D" id="3.10.50.30">
    <property type="entry name" value="Transcription elongation factor, GreA/GreB, C-terminal domain"/>
    <property type="match status" value="1"/>
</dbReference>
<evidence type="ECO:0000259" key="2">
    <source>
        <dbReference type="Pfam" id="PF01272"/>
    </source>
</evidence>
<sequence length="179" mass="19678">MTGAKPIWMTRQQYVRLRNKLNALRSGLIVETPDDAMDFDGNRVALQRRIRKIQKLLSKAVIGEDPAGDFIAEPGMVLTIRYDGTGETETFLLGRRGSEGANIKVYSMASPLGRAIAGARPGEKRIYSIPDETGRLVTLLESVPYDMHRAQVDEPPTAHPRGNARSRIAADPVYSGVST</sequence>
<keyword evidence="3" id="KW-0251">Elongation factor</keyword>
<accession>A0A329M1V1</accession>
<dbReference type="AlphaFoldDB" id="A0A329M1V1"/>
<dbReference type="RefSeq" id="WP_112632388.1">
    <property type="nucleotide sequence ID" value="NZ_QMEV01000010.1"/>
</dbReference>
<dbReference type="GO" id="GO:0003677">
    <property type="term" value="F:DNA binding"/>
    <property type="evidence" value="ECO:0007669"/>
    <property type="project" value="InterPro"/>
</dbReference>